<sequence>MFNTGKPILVENGTQYFLKSLLKQCHGVKMEYYNNMYNIGLLLLFFFVLFTFLIYRYKGRPTDEELAEKERERQLYILSKIKNYQSARQRISNDNITGLPEWENEQEYIFRKVINS</sequence>
<dbReference type="AlphaFoldDB" id="A0A6C0AVL3"/>
<accession>A0A6C0AVL3</accession>
<keyword evidence="1" id="KW-0472">Membrane</keyword>
<evidence type="ECO:0000256" key="1">
    <source>
        <dbReference type="SAM" id="Phobius"/>
    </source>
</evidence>
<dbReference type="EMBL" id="MN738771">
    <property type="protein sequence ID" value="QHS83989.1"/>
    <property type="molecule type" value="Genomic_DNA"/>
</dbReference>
<keyword evidence="1" id="KW-0812">Transmembrane</keyword>
<reference evidence="2" key="1">
    <citation type="journal article" date="2020" name="Nature">
        <title>Giant virus diversity and host interactions through global metagenomics.</title>
        <authorList>
            <person name="Schulz F."/>
            <person name="Roux S."/>
            <person name="Paez-Espino D."/>
            <person name="Jungbluth S."/>
            <person name="Walsh D.A."/>
            <person name="Denef V.J."/>
            <person name="McMahon K.D."/>
            <person name="Konstantinidis K.T."/>
            <person name="Eloe-Fadrosh E.A."/>
            <person name="Kyrpides N.C."/>
            <person name="Woyke T."/>
        </authorList>
    </citation>
    <scope>NUCLEOTIDE SEQUENCE</scope>
    <source>
        <strain evidence="2">GVMAG-S-ERX555965-48</strain>
    </source>
</reference>
<feature type="transmembrane region" description="Helical" evidence="1">
    <location>
        <begin position="36"/>
        <end position="55"/>
    </location>
</feature>
<name>A0A6C0AVL3_9ZZZZ</name>
<protein>
    <submittedName>
        <fullName evidence="2">Uncharacterized protein</fullName>
    </submittedName>
</protein>
<keyword evidence="1" id="KW-1133">Transmembrane helix</keyword>
<organism evidence="2">
    <name type="scientific">viral metagenome</name>
    <dbReference type="NCBI Taxonomy" id="1070528"/>
    <lineage>
        <taxon>unclassified sequences</taxon>
        <taxon>metagenomes</taxon>
        <taxon>organismal metagenomes</taxon>
    </lineage>
</organism>
<evidence type="ECO:0000313" key="2">
    <source>
        <dbReference type="EMBL" id="QHS83989.1"/>
    </source>
</evidence>
<proteinExistence type="predicted"/>